<dbReference type="PANTHER" id="PTHR43833:SF9">
    <property type="entry name" value="POTASSIUM CHANNEL PROTEIN YUGO-RELATED"/>
    <property type="match status" value="1"/>
</dbReference>
<dbReference type="Proteomes" id="UP000198882">
    <property type="component" value="Unassembled WGS sequence"/>
</dbReference>
<feature type="domain" description="Potassium channel" evidence="4">
    <location>
        <begin position="140"/>
        <end position="211"/>
    </location>
</feature>
<dbReference type="Pfam" id="PF07885">
    <property type="entry name" value="Ion_trans_2"/>
    <property type="match status" value="1"/>
</dbReference>
<evidence type="ECO:0000259" key="3">
    <source>
        <dbReference type="Pfam" id="PF02254"/>
    </source>
</evidence>
<gene>
    <name evidence="5" type="ORF">SAMN04515672_3613</name>
</gene>
<dbReference type="Gene3D" id="3.40.50.720">
    <property type="entry name" value="NAD(P)-binding Rossmann-like Domain"/>
    <property type="match status" value="1"/>
</dbReference>
<keyword evidence="5" id="KW-0406">Ion transport</keyword>
<dbReference type="SUPFAM" id="SSF81324">
    <property type="entry name" value="Voltage-gated potassium channels"/>
    <property type="match status" value="1"/>
</dbReference>
<dbReference type="GO" id="GO:0005886">
    <property type="term" value="C:plasma membrane"/>
    <property type="evidence" value="ECO:0007669"/>
    <property type="project" value="UniProtKB-SubCell"/>
</dbReference>
<keyword evidence="5" id="KW-0407">Ion channel</keyword>
<feature type="transmembrane region" description="Helical" evidence="2">
    <location>
        <begin position="12"/>
        <end position="34"/>
    </location>
</feature>
<dbReference type="PANTHER" id="PTHR43833">
    <property type="entry name" value="POTASSIUM CHANNEL PROTEIN 2-RELATED-RELATED"/>
    <property type="match status" value="1"/>
</dbReference>
<evidence type="ECO:0000313" key="5">
    <source>
        <dbReference type="EMBL" id="SDK67109.1"/>
    </source>
</evidence>
<evidence type="ECO:0000259" key="4">
    <source>
        <dbReference type="Pfam" id="PF07885"/>
    </source>
</evidence>
<keyword evidence="2" id="KW-0812">Transmembrane</keyword>
<proteinExistence type="predicted"/>
<dbReference type="EMBL" id="FNFE01000006">
    <property type="protein sequence ID" value="SDK67109.1"/>
    <property type="molecule type" value="Genomic_DNA"/>
</dbReference>
<reference evidence="6" key="1">
    <citation type="submission" date="2016-10" db="EMBL/GenBank/DDBJ databases">
        <authorList>
            <person name="Varghese N."/>
            <person name="Submissions S."/>
        </authorList>
    </citation>
    <scope>NUCLEOTIDE SEQUENCE [LARGE SCALE GENOMIC DNA]</scope>
    <source>
        <strain evidence="6">B4,CECT 8067,JCM 17497</strain>
    </source>
</reference>
<organism evidence="5 6">
    <name type="scientific">Natronorubrum texcoconense</name>
    <dbReference type="NCBI Taxonomy" id="1095776"/>
    <lineage>
        <taxon>Archaea</taxon>
        <taxon>Methanobacteriati</taxon>
        <taxon>Methanobacteriota</taxon>
        <taxon>Stenosarchaea group</taxon>
        <taxon>Halobacteria</taxon>
        <taxon>Halobacteriales</taxon>
        <taxon>Natrialbaceae</taxon>
        <taxon>Natronorubrum</taxon>
    </lineage>
</organism>
<dbReference type="InterPro" id="IPR050721">
    <property type="entry name" value="Trk_Ktr_HKT_K-transport"/>
</dbReference>
<dbReference type="Gene3D" id="1.10.287.70">
    <property type="match status" value="1"/>
</dbReference>
<evidence type="ECO:0000256" key="1">
    <source>
        <dbReference type="ARBA" id="ARBA00004651"/>
    </source>
</evidence>
<keyword evidence="5" id="KW-0813">Transport</keyword>
<dbReference type="Pfam" id="PF02254">
    <property type="entry name" value="TrkA_N"/>
    <property type="match status" value="1"/>
</dbReference>
<dbReference type="STRING" id="1095776.SAMN04515672_3613"/>
<evidence type="ECO:0000256" key="2">
    <source>
        <dbReference type="SAM" id="Phobius"/>
    </source>
</evidence>
<accession>A0A1G9DTC4</accession>
<keyword evidence="2" id="KW-1133">Transmembrane helix</keyword>
<feature type="transmembrane region" description="Helical" evidence="2">
    <location>
        <begin position="46"/>
        <end position="68"/>
    </location>
</feature>
<dbReference type="SUPFAM" id="SSF51735">
    <property type="entry name" value="NAD(P)-binding Rossmann-fold domains"/>
    <property type="match status" value="1"/>
</dbReference>
<dbReference type="GO" id="GO:0034220">
    <property type="term" value="P:monoatomic ion transmembrane transport"/>
    <property type="evidence" value="ECO:0007669"/>
    <property type="project" value="UniProtKB-KW"/>
</dbReference>
<feature type="transmembrane region" description="Helical" evidence="2">
    <location>
        <begin position="99"/>
        <end position="115"/>
    </location>
</feature>
<comment type="subcellular location">
    <subcellularLocation>
        <location evidence="1">Cell membrane</location>
        <topology evidence="1">Multi-pass membrane protein</topology>
    </subcellularLocation>
</comment>
<sequence>MPGFTTRFGFDWSVTTLITAVGLLSIVTGLLAMVTEPMLEADGVFAALQIASGFSGVLVGFGLLAAAWGMRRDYWLGYAAAALLLVLSTVHGVVQTRFVSIPLVVVSLAGVALLVRQRRVFTRSISLTPTQAGTLFAIGAFFVYGTVGTYVLRTDFDQVDTLVDALYYTFVTASTVGYGDIHPTTENGRLFAISLATLGPATVAVAVGSLFSPFLKSRFERTHARVRQLNRTTSDDVVLLGDSSLDEAVVENLAEQVSLTVLTAEEEWARSLSDRGIDVRSGDPTDEETLEELALEDLTAVVIAVDSQTVPYAVVAVRRADPDVSIVAVATTGDAADVAEFDTDVTIDPKVSLARTAAAAALGRDADAV</sequence>
<keyword evidence="6" id="KW-1185">Reference proteome</keyword>
<evidence type="ECO:0000313" key="6">
    <source>
        <dbReference type="Proteomes" id="UP000198882"/>
    </source>
</evidence>
<feature type="transmembrane region" description="Helical" evidence="2">
    <location>
        <begin position="135"/>
        <end position="152"/>
    </location>
</feature>
<dbReference type="AlphaFoldDB" id="A0A1G9DTC4"/>
<protein>
    <submittedName>
        <fullName evidence="5">Voltage-gated potassium channel</fullName>
    </submittedName>
</protein>
<feature type="domain" description="RCK N-terminal" evidence="3">
    <location>
        <begin position="247"/>
        <end position="340"/>
    </location>
</feature>
<feature type="transmembrane region" description="Helical" evidence="2">
    <location>
        <begin position="75"/>
        <end position="93"/>
    </location>
</feature>
<dbReference type="InterPro" id="IPR003148">
    <property type="entry name" value="RCK_N"/>
</dbReference>
<name>A0A1G9DTC4_9EURY</name>
<dbReference type="InterPro" id="IPR036291">
    <property type="entry name" value="NAD(P)-bd_dom_sf"/>
</dbReference>
<feature type="transmembrane region" description="Helical" evidence="2">
    <location>
        <begin position="190"/>
        <end position="215"/>
    </location>
</feature>
<dbReference type="GO" id="GO:0006813">
    <property type="term" value="P:potassium ion transport"/>
    <property type="evidence" value="ECO:0007669"/>
    <property type="project" value="InterPro"/>
</dbReference>
<keyword evidence="2" id="KW-0472">Membrane</keyword>
<dbReference type="InterPro" id="IPR013099">
    <property type="entry name" value="K_chnl_dom"/>
</dbReference>